<evidence type="ECO:0000313" key="6">
    <source>
        <dbReference type="EMBL" id="MDC0714149.1"/>
    </source>
</evidence>
<accession>A0ABT5D089</accession>
<dbReference type="NCBIfam" id="NF033519">
    <property type="entry name" value="transpos_ISAzo13"/>
    <property type="match status" value="1"/>
</dbReference>
<dbReference type="RefSeq" id="WP_272134334.1">
    <property type="nucleotide sequence ID" value="NZ_JAQNDM010000001.1"/>
</dbReference>
<gene>
    <name evidence="1" type="ORF">POL68_01240</name>
    <name evidence="2" type="ORF">POL68_02140</name>
    <name evidence="3" type="ORF">POL68_09970</name>
    <name evidence="4" type="ORF">POL68_29695</name>
    <name evidence="5" type="ORF">POL68_31375</name>
    <name evidence="6" type="ORF">POL68_37130</name>
</gene>
<name>A0ABT5D089_9BACT</name>
<evidence type="ECO:0000313" key="1">
    <source>
        <dbReference type="EMBL" id="MDC0707084.1"/>
    </source>
</evidence>
<dbReference type="Pfam" id="PF07592">
    <property type="entry name" value="DDE_Tnp_ISAZ013"/>
    <property type="match status" value="1"/>
</dbReference>
<dbReference type="EMBL" id="JAQNDM010000002">
    <property type="protein sequence ID" value="MDC0712674.1"/>
    <property type="molecule type" value="Genomic_DNA"/>
</dbReference>
<evidence type="ECO:0000313" key="7">
    <source>
        <dbReference type="Proteomes" id="UP001221838"/>
    </source>
</evidence>
<protein>
    <submittedName>
        <fullName evidence="1">ISAzo13 family transposase</fullName>
    </submittedName>
</protein>
<comment type="caution">
    <text evidence="1">The sequence shown here is derived from an EMBL/GenBank/DDBJ whole genome shotgun (WGS) entry which is preliminary data.</text>
</comment>
<evidence type="ECO:0000313" key="2">
    <source>
        <dbReference type="EMBL" id="MDC0707259.1"/>
    </source>
</evidence>
<dbReference type="EMBL" id="JAQNDM010000002">
    <property type="protein sequence ID" value="MDC0708793.1"/>
    <property type="molecule type" value="Genomic_DNA"/>
</dbReference>
<dbReference type="EMBL" id="JAQNDM010000002">
    <property type="protein sequence ID" value="MDC0714149.1"/>
    <property type="molecule type" value="Genomic_DNA"/>
</dbReference>
<evidence type="ECO:0000313" key="5">
    <source>
        <dbReference type="EMBL" id="MDC0713005.1"/>
    </source>
</evidence>
<reference evidence="1 7" key="1">
    <citation type="submission" date="2022-11" db="EMBL/GenBank/DDBJ databases">
        <title>Minimal conservation of predation-associated metabolite biosynthetic gene clusters underscores biosynthetic potential of Myxococcota including descriptions for ten novel species: Archangium lansinium sp. nov., Myxococcus landrumus sp. nov., Nannocystis bai.</title>
        <authorList>
            <person name="Ahearne A."/>
            <person name="Stevens C."/>
            <person name="Dowd S."/>
        </authorList>
    </citation>
    <scope>NUCLEOTIDE SEQUENCE [LARGE SCALE GENOMIC DNA]</scope>
    <source>
        <strain evidence="1 7">NCWAL01</strain>
    </source>
</reference>
<dbReference type="EMBL" id="JAQNDM010000001">
    <property type="protein sequence ID" value="MDC0707084.1"/>
    <property type="molecule type" value="Genomic_DNA"/>
</dbReference>
<dbReference type="InterPro" id="IPR011518">
    <property type="entry name" value="Transposase_36"/>
</dbReference>
<dbReference type="EMBL" id="JAQNDM010000002">
    <property type="protein sequence ID" value="MDC0713005.1"/>
    <property type="molecule type" value="Genomic_DNA"/>
</dbReference>
<dbReference type="EMBL" id="JAQNDM010000001">
    <property type="protein sequence ID" value="MDC0707259.1"/>
    <property type="molecule type" value="Genomic_DNA"/>
</dbReference>
<keyword evidence="7" id="KW-1185">Reference proteome</keyword>
<evidence type="ECO:0000313" key="4">
    <source>
        <dbReference type="EMBL" id="MDC0712674.1"/>
    </source>
</evidence>
<evidence type="ECO:0000313" key="3">
    <source>
        <dbReference type="EMBL" id="MDC0708793.1"/>
    </source>
</evidence>
<proteinExistence type="predicted"/>
<organism evidence="1 7">
    <name type="scientific">Stigmatella ashevillensis</name>
    <dbReference type="NCBI Taxonomy" id="2995309"/>
    <lineage>
        <taxon>Bacteria</taxon>
        <taxon>Pseudomonadati</taxon>
        <taxon>Myxococcota</taxon>
        <taxon>Myxococcia</taxon>
        <taxon>Myxococcales</taxon>
        <taxon>Cystobacterineae</taxon>
        <taxon>Archangiaceae</taxon>
        <taxon>Stigmatella</taxon>
    </lineage>
</organism>
<dbReference type="Proteomes" id="UP001221838">
    <property type="component" value="Unassembled WGS sequence"/>
</dbReference>
<sequence length="406" mass="46087">MKNVDELRTKYEAIAPLLNERSRRRWAALEARAYGYGGISAVARATGLTRNTVMAGLRELQGTEDEPISLERVRHQGAGRRRLAVTDKQLKPLLEKLVNPVTRGDPQHPLRWTSKSTPHLAAELTKQGHSVSAGTVATMLKAMGFSLQSPRKVREGGSHKDRDKQFRHINRQTQLFQKKVQPVISVDTKKKELVGLFKNGGREWQVHGKPEEVNVYDFPPLAEGKAIPYGVYDVTLNAGWVSVGVDHDTPQFAANAIREWWKHMGSKEYPAATELLIVSDSGGSNSARSRVWKIELQRLADDIRMRIHVSHMPPGTSKWNKIEHRLFCHITQNWRGRPLMSYETVVSLISHTTTRTGLKVKATLDRHLYQTGIKAADTEMKELQIKRSRFHGEWNYTFTPRSDLLK</sequence>